<sequence length="284" mass="32462">KIFTSYIAGELRCMKSSTHKEEWTGTKLPDPGASQYGNFINYYHFNPPENRLHSFKSSNSEGVLKWVMEKSTKQDFLVLDIGCNSGELTEGFAQILLNGTRTLESPKRISVLGVDLDQSLIQSATDSRSFADSCDLSVRYLKLDIMDSDAINTLQTFLRGFDHTCFDLTLCFSVTMWVHLNHGDEGLSQFLSNVAEVSEHVLIEPQPWKCYRNAQRRMIRNGLGGFFLYHSLKVRSNVDEWILSKLTSSPISMNKLFRFESSSWGRSMTMFSKKHSKIELPWLI</sequence>
<dbReference type="GO" id="GO:0005737">
    <property type="term" value="C:cytoplasm"/>
    <property type="evidence" value="ECO:0007669"/>
    <property type="project" value="TreeGrafter"/>
</dbReference>
<dbReference type="EMBL" id="CAJPEV010000461">
    <property type="protein sequence ID" value="CAG0885512.1"/>
    <property type="molecule type" value="Genomic_DNA"/>
</dbReference>
<dbReference type="EC" id="2.1.1.-" evidence="6"/>
<dbReference type="PROSITE" id="PS51515">
    <property type="entry name" value="BIN3_SAM"/>
    <property type="match status" value="1"/>
</dbReference>
<dbReference type="Pfam" id="PF06859">
    <property type="entry name" value="Bin3"/>
    <property type="match status" value="1"/>
</dbReference>
<name>A0A7R8XAF0_9CRUS</name>
<keyword evidence="2 6" id="KW-0489">Methyltransferase</keyword>
<evidence type="ECO:0000313" key="9">
    <source>
        <dbReference type="Proteomes" id="UP000677054"/>
    </source>
</evidence>
<dbReference type="OrthoDB" id="273070at2759"/>
<comment type="similarity">
    <text evidence="1 6">Belongs to the methyltransferase superfamily.</text>
</comment>
<dbReference type="InterPro" id="IPR024160">
    <property type="entry name" value="BIN3_SAM-bd_dom"/>
</dbReference>
<accession>A0A7R8XAF0</accession>
<dbReference type="GO" id="GO:2000632">
    <property type="term" value="P:negative regulation of pre-miRNA processing"/>
    <property type="evidence" value="ECO:0007669"/>
    <property type="project" value="TreeGrafter"/>
</dbReference>
<dbReference type="Gene3D" id="3.40.50.150">
    <property type="entry name" value="Vaccinia Virus protein VP39"/>
    <property type="match status" value="1"/>
</dbReference>
<keyword evidence="9" id="KW-1185">Reference proteome</keyword>
<dbReference type="GO" id="GO:0032259">
    <property type="term" value="P:methylation"/>
    <property type="evidence" value="ECO:0007669"/>
    <property type="project" value="UniProtKB-KW"/>
</dbReference>
<evidence type="ECO:0000256" key="1">
    <source>
        <dbReference type="ARBA" id="ARBA00008361"/>
    </source>
</evidence>
<evidence type="ECO:0000256" key="4">
    <source>
        <dbReference type="ARBA" id="ARBA00022691"/>
    </source>
</evidence>
<evidence type="ECO:0000256" key="5">
    <source>
        <dbReference type="PROSITE-ProRule" id="PRU00848"/>
    </source>
</evidence>
<evidence type="ECO:0000256" key="3">
    <source>
        <dbReference type="ARBA" id="ARBA00022679"/>
    </source>
</evidence>
<dbReference type="InterPro" id="IPR039772">
    <property type="entry name" value="Bin3-like"/>
</dbReference>
<dbReference type="PANTHER" id="PTHR12315:SF1">
    <property type="entry name" value="RNA 5'-MONOPHOSPHATE METHYLTRANSFERASE"/>
    <property type="match status" value="1"/>
</dbReference>
<dbReference type="PANTHER" id="PTHR12315">
    <property type="entry name" value="BICOID-INTERACTING PROTEIN RELATED"/>
    <property type="match status" value="1"/>
</dbReference>
<proteinExistence type="inferred from homology"/>
<evidence type="ECO:0000259" key="7">
    <source>
        <dbReference type="PROSITE" id="PS51515"/>
    </source>
</evidence>
<reference evidence="8" key="1">
    <citation type="submission" date="2020-11" db="EMBL/GenBank/DDBJ databases">
        <authorList>
            <person name="Tran Van P."/>
        </authorList>
    </citation>
    <scope>NUCLEOTIDE SEQUENCE</scope>
</reference>
<dbReference type="AlphaFoldDB" id="A0A7R8XAF0"/>
<gene>
    <name evidence="8" type="ORF">DSTB1V02_LOCUS3502</name>
</gene>
<evidence type="ECO:0000256" key="2">
    <source>
        <dbReference type="ARBA" id="ARBA00022603"/>
    </source>
</evidence>
<protein>
    <recommendedName>
        <fullName evidence="6">RNA methyltransferase</fullName>
        <ecNumber evidence="6">2.1.1.-</ecNumber>
    </recommendedName>
</protein>
<evidence type="ECO:0000256" key="6">
    <source>
        <dbReference type="RuleBase" id="RU367087"/>
    </source>
</evidence>
<dbReference type="EMBL" id="LR899978">
    <property type="protein sequence ID" value="CAD7243586.1"/>
    <property type="molecule type" value="Genomic_DNA"/>
</dbReference>
<feature type="non-terminal residue" evidence="8">
    <location>
        <position position="1"/>
    </location>
</feature>
<dbReference type="SUPFAM" id="SSF53335">
    <property type="entry name" value="S-adenosyl-L-methionine-dependent methyltransferases"/>
    <property type="match status" value="1"/>
</dbReference>
<dbReference type="InterPro" id="IPR010675">
    <property type="entry name" value="Bin3_C"/>
</dbReference>
<evidence type="ECO:0000313" key="8">
    <source>
        <dbReference type="EMBL" id="CAD7243586.1"/>
    </source>
</evidence>
<dbReference type="GO" id="GO:0008171">
    <property type="term" value="F:O-methyltransferase activity"/>
    <property type="evidence" value="ECO:0007669"/>
    <property type="project" value="UniProtKB-UniRule"/>
</dbReference>
<dbReference type="InterPro" id="IPR029063">
    <property type="entry name" value="SAM-dependent_MTases_sf"/>
</dbReference>
<dbReference type="GO" id="GO:0008173">
    <property type="term" value="F:RNA methyltransferase activity"/>
    <property type="evidence" value="ECO:0007669"/>
    <property type="project" value="UniProtKB-UniRule"/>
</dbReference>
<organism evidence="8">
    <name type="scientific">Darwinula stevensoni</name>
    <dbReference type="NCBI Taxonomy" id="69355"/>
    <lineage>
        <taxon>Eukaryota</taxon>
        <taxon>Metazoa</taxon>
        <taxon>Ecdysozoa</taxon>
        <taxon>Arthropoda</taxon>
        <taxon>Crustacea</taxon>
        <taxon>Oligostraca</taxon>
        <taxon>Ostracoda</taxon>
        <taxon>Podocopa</taxon>
        <taxon>Podocopida</taxon>
        <taxon>Darwinulocopina</taxon>
        <taxon>Darwinuloidea</taxon>
        <taxon>Darwinulidae</taxon>
        <taxon>Darwinula</taxon>
    </lineage>
</organism>
<feature type="domain" description="Bin3-type SAM" evidence="7">
    <location>
        <begin position="61"/>
        <end position="276"/>
    </location>
</feature>
<keyword evidence="3 6" id="KW-0808">Transferase</keyword>
<keyword evidence="4 5" id="KW-0949">S-adenosyl-L-methionine</keyword>
<dbReference type="Proteomes" id="UP000677054">
    <property type="component" value="Unassembled WGS sequence"/>
</dbReference>